<evidence type="ECO:0000313" key="2">
    <source>
        <dbReference type="Proteomes" id="UP001189624"/>
    </source>
</evidence>
<reference evidence="1" key="1">
    <citation type="submission" date="2023-10" db="EMBL/GenBank/DDBJ databases">
        <authorList>
            <person name="Domelevo Entfellner J.-B."/>
        </authorList>
    </citation>
    <scope>NUCLEOTIDE SEQUENCE</scope>
</reference>
<name>A0AA86T4K5_9FABA</name>
<accession>A0AA86T4K5</accession>
<proteinExistence type="predicted"/>
<dbReference type="AlphaFoldDB" id="A0AA86T4K5"/>
<sequence length="101" mass="11803">MDQIYATTHRRPENEKKMQATMKAVFKVQCVWKIVEEVFEQPETIKELTINEFKELRKKCEKDSEEDVVVSPKVDDLTEVVEADSVVEVTRRMRGSTKLAK</sequence>
<gene>
    <name evidence="1" type="ORF">AYBTSS11_LOCUS26372</name>
</gene>
<dbReference type="Proteomes" id="UP001189624">
    <property type="component" value="Chromosome 9"/>
</dbReference>
<keyword evidence="2" id="KW-1185">Reference proteome</keyword>
<evidence type="ECO:0000313" key="1">
    <source>
        <dbReference type="EMBL" id="CAJ1974298.1"/>
    </source>
</evidence>
<protein>
    <submittedName>
        <fullName evidence="1">Uncharacterized protein</fullName>
    </submittedName>
</protein>
<dbReference type="Gramene" id="rna-AYBTSS11_LOCUS26372">
    <property type="protein sequence ID" value="CAJ1974298.1"/>
    <property type="gene ID" value="gene-AYBTSS11_LOCUS26372"/>
</dbReference>
<organism evidence="1 2">
    <name type="scientific">Sphenostylis stenocarpa</name>
    <dbReference type="NCBI Taxonomy" id="92480"/>
    <lineage>
        <taxon>Eukaryota</taxon>
        <taxon>Viridiplantae</taxon>
        <taxon>Streptophyta</taxon>
        <taxon>Embryophyta</taxon>
        <taxon>Tracheophyta</taxon>
        <taxon>Spermatophyta</taxon>
        <taxon>Magnoliopsida</taxon>
        <taxon>eudicotyledons</taxon>
        <taxon>Gunneridae</taxon>
        <taxon>Pentapetalae</taxon>
        <taxon>rosids</taxon>
        <taxon>fabids</taxon>
        <taxon>Fabales</taxon>
        <taxon>Fabaceae</taxon>
        <taxon>Papilionoideae</taxon>
        <taxon>50 kb inversion clade</taxon>
        <taxon>NPAAA clade</taxon>
        <taxon>indigoferoid/millettioid clade</taxon>
        <taxon>Phaseoleae</taxon>
        <taxon>Sphenostylis</taxon>
    </lineage>
</organism>
<dbReference type="EMBL" id="OY731406">
    <property type="protein sequence ID" value="CAJ1974298.1"/>
    <property type="molecule type" value="Genomic_DNA"/>
</dbReference>